<keyword evidence="2" id="KW-1185">Reference proteome</keyword>
<reference evidence="1" key="1">
    <citation type="submission" date="2022-09" db="EMBL/GenBank/DDBJ databases">
        <title>Complete genome sequence of Rossellomorea vietnamensis strain RL-WG62, a newly isolated PGPR with the potential for plant salinity stress alleviation.</title>
        <authorList>
            <person name="Ren L."/>
            <person name="Wang G."/>
            <person name="Hu H."/>
        </authorList>
    </citation>
    <scope>NUCLEOTIDE SEQUENCE</scope>
    <source>
        <strain evidence="1">RL-WG62</strain>
    </source>
</reference>
<evidence type="ECO:0000313" key="2">
    <source>
        <dbReference type="Proteomes" id="UP001064027"/>
    </source>
</evidence>
<sequence length="182" mass="21627">MTLNEGQYQLEELYEKFFHDVYQYLLYFTNNSSEAEDLTQDTFMRVFKSYQSFKNQSSLKTWIISIAKRTAIDHYRKKKLISLLPDVLLNIRKSEDGLPEEEMEKNEEWEMVQAALSKLKPDYRNVVILRGLREYSVKETAEILDWKPSKVKVDYHRALNLLKKSLGNSSEKAVQVYERKIQ</sequence>
<proteinExistence type="predicted"/>
<name>A0ACD4C2B9_9BACI</name>
<dbReference type="Proteomes" id="UP001064027">
    <property type="component" value="Chromosome"/>
</dbReference>
<accession>A0ACD4C2B9</accession>
<protein>
    <submittedName>
        <fullName evidence="1">RNA polymerase sigma factor</fullName>
    </submittedName>
</protein>
<organism evidence="1 2">
    <name type="scientific">Rossellomorea vietnamensis</name>
    <dbReference type="NCBI Taxonomy" id="218284"/>
    <lineage>
        <taxon>Bacteria</taxon>
        <taxon>Bacillati</taxon>
        <taxon>Bacillota</taxon>
        <taxon>Bacilli</taxon>
        <taxon>Bacillales</taxon>
        <taxon>Bacillaceae</taxon>
        <taxon>Rossellomorea</taxon>
    </lineage>
</organism>
<dbReference type="EMBL" id="CP104558">
    <property type="protein sequence ID" value="UXH42586.1"/>
    <property type="molecule type" value="Genomic_DNA"/>
</dbReference>
<evidence type="ECO:0000313" key="1">
    <source>
        <dbReference type="EMBL" id="UXH42586.1"/>
    </source>
</evidence>
<gene>
    <name evidence="1" type="ORF">N5C46_12585</name>
</gene>